<dbReference type="PANTHER" id="PTHR30118:SF6">
    <property type="entry name" value="HTH-TYPE TRANSCRIPTIONAL REGULATOR LEUO"/>
    <property type="match status" value="1"/>
</dbReference>
<reference evidence="6 7" key="1">
    <citation type="submission" date="2018-02" db="EMBL/GenBank/DDBJ databases">
        <title>novel marine gammaproteobacteria from coastal saline agro ecosystem.</title>
        <authorList>
            <person name="Krishnan R."/>
            <person name="Ramesh Kumar N."/>
        </authorList>
    </citation>
    <scope>NUCLEOTIDE SEQUENCE [LARGE SCALE GENOMIC DNA]</scope>
    <source>
        <strain evidence="6 7">228</strain>
    </source>
</reference>
<feature type="domain" description="HTH lysR-type" evidence="5">
    <location>
        <begin position="6"/>
        <end position="63"/>
    </location>
</feature>
<dbReference type="InterPro" id="IPR050389">
    <property type="entry name" value="LysR-type_TF"/>
</dbReference>
<proteinExistence type="inferred from homology"/>
<comment type="similarity">
    <text evidence="1">Belongs to the LysR transcriptional regulatory family.</text>
</comment>
<evidence type="ECO:0000259" key="5">
    <source>
        <dbReference type="PROSITE" id="PS50931"/>
    </source>
</evidence>
<evidence type="ECO:0000256" key="4">
    <source>
        <dbReference type="ARBA" id="ARBA00023163"/>
    </source>
</evidence>
<dbReference type="PANTHER" id="PTHR30118">
    <property type="entry name" value="HTH-TYPE TRANSCRIPTIONAL REGULATOR LEUO-RELATED"/>
    <property type="match status" value="1"/>
</dbReference>
<sequence length="307" mass="34835">MHFRKLDLNLLVALDALIRKRSVSLAAEELHLSQSAMSNSLSRLRGYFNDELLTQVGRKMLLTPLAEKLELPVRDILVRIDASITLKPEFDPQTTDRTFRICVSDFILNTLVPSAMQVAREQQSRVRFNFVPQVIDPKKELERGEADMVILPDVFCSSDHPTESVLMDDLACIVWQGSPLAEGEMTLERFISAGHAIMQPPDSNPSFETHNYERADLRRRIEVQTFSFSCLPNLIIGTDLIATLQRLLIDKAIGYGMPLRVFPTPVPMPPLNECMQWHKHQNSDLGILWLRGLMREAAARLHAGPRE</sequence>
<dbReference type="GO" id="GO:0003700">
    <property type="term" value="F:DNA-binding transcription factor activity"/>
    <property type="evidence" value="ECO:0007669"/>
    <property type="project" value="InterPro"/>
</dbReference>
<evidence type="ECO:0000256" key="2">
    <source>
        <dbReference type="ARBA" id="ARBA00023015"/>
    </source>
</evidence>
<dbReference type="SUPFAM" id="SSF46785">
    <property type="entry name" value="Winged helix' DNA-binding domain"/>
    <property type="match status" value="1"/>
</dbReference>
<gene>
    <name evidence="6" type="ORF">C4K68_18870</name>
</gene>
<name>A0A2S5KLP1_9PROT</name>
<keyword evidence="2" id="KW-0805">Transcription regulation</keyword>
<evidence type="ECO:0000256" key="1">
    <source>
        <dbReference type="ARBA" id="ARBA00009437"/>
    </source>
</evidence>
<dbReference type="Proteomes" id="UP000238196">
    <property type="component" value="Unassembled WGS sequence"/>
</dbReference>
<protein>
    <submittedName>
        <fullName evidence="6">Nodulation protein NfeD</fullName>
    </submittedName>
</protein>
<keyword evidence="4" id="KW-0804">Transcription</keyword>
<dbReference type="AlphaFoldDB" id="A0A2S5KLP1"/>
<dbReference type="SUPFAM" id="SSF53850">
    <property type="entry name" value="Periplasmic binding protein-like II"/>
    <property type="match status" value="1"/>
</dbReference>
<dbReference type="InterPro" id="IPR036390">
    <property type="entry name" value="WH_DNA-bd_sf"/>
</dbReference>
<dbReference type="Gene3D" id="3.40.190.10">
    <property type="entry name" value="Periplasmic binding protein-like II"/>
    <property type="match status" value="2"/>
</dbReference>
<dbReference type="InterPro" id="IPR000847">
    <property type="entry name" value="LysR_HTH_N"/>
</dbReference>
<evidence type="ECO:0000313" key="6">
    <source>
        <dbReference type="EMBL" id="PPC75741.1"/>
    </source>
</evidence>
<dbReference type="Gene3D" id="1.10.10.10">
    <property type="entry name" value="Winged helix-like DNA-binding domain superfamily/Winged helix DNA-binding domain"/>
    <property type="match status" value="1"/>
</dbReference>
<keyword evidence="3" id="KW-0238">DNA-binding</keyword>
<dbReference type="InterPro" id="IPR036388">
    <property type="entry name" value="WH-like_DNA-bd_sf"/>
</dbReference>
<dbReference type="EMBL" id="PRLP01000071">
    <property type="protein sequence ID" value="PPC75741.1"/>
    <property type="molecule type" value="Genomic_DNA"/>
</dbReference>
<evidence type="ECO:0000256" key="3">
    <source>
        <dbReference type="ARBA" id="ARBA00023125"/>
    </source>
</evidence>
<dbReference type="PROSITE" id="PS50931">
    <property type="entry name" value="HTH_LYSR"/>
    <property type="match status" value="1"/>
</dbReference>
<dbReference type="InterPro" id="IPR005119">
    <property type="entry name" value="LysR_subst-bd"/>
</dbReference>
<dbReference type="Pfam" id="PF03466">
    <property type="entry name" value="LysR_substrate"/>
    <property type="match status" value="1"/>
</dbReference>
<dbReference type="Pfam" id="PF00126">
    <property type="entry name" value="HTH_1"/>
    <property type="match status" value="1"/>
</dbReference>
<dbReference type="PRINTS" id="PR00039">
    <property type="entry name" value="HTHLYSR"/>
</dbReference>
<accession>A0A2S5KLP1</accession>
<dbReference type="GO" id="GO:0003677">
    <property type="term" value="F:DNA binding"/>
    <property type="evidence" value="ECO:0007669"/>
    <property type="project" value="UniProtKB-KW"/>
</dbReference>
<evidence type="ECO:0000313" key="7">
    <source>
        <dbReference type="Proteomes" id="UP000238196"/>
    </source>
</evidence>
<organism evidence="6 7">
    <name type="scientific">Proteobacteria bacterium 228</name>
    <dbReference type="NCBI Taxonomy" id="2083153"/>
    <lineage>
        <taxon>Bacteria</taxon>
        <taxon>Pseudomonadati</taxon>
        <taxon>Pseudomonadota</taxon>
    </lineage>
</organism>
<dbReference type="OrthoDB" id="5289421at2"/>
<comment type="caution">
    <text evidence="6">The sequence shown here is derived from an EMBL/GenBank/DDBJ whole genome shotgun (WGS) entry which is preliminary data.</text>
</comment>